<keyword evidence="4" id="KW-0963">Cytoplasm</keyword>
<protein>
    <submittedName>
        <fullName evidence="7">Putative mapk regulated corepressor</fullName>
    </submittedName>
</protein>
<feature type="region of interest" description="Disordered" evidence="6">
    <location>
        <begin position="40"/>
        <end position="65"/>
    </location>
</feature>
<accession>A0A6M2DCM7</accession>
<evidence type="ECO:0000256" key="1">
    <source>
        <dbReference type="ARBA" id="ARBA00004123"/>
    </source>
</evidence>
<keyword evidence="5" id="KW-0539">Nucleus</keyword>
<dbReference type="Pfam" id="PF14799">
    <property type="entry name" value="FAM195"/>
    <property type="match status" value="1"/>
</dbReference>
<dbReference type="GO" id="GO:0010494">
    <property type="term" value="C:cytoplasmic stress granule"/>
    <property type="evidence" value="ECO:0007669"/>
    <property type="project" value="UniProtKB-SubCell"/>
</dbReference>
<feature type="region of interest" description="Disordered" evidence="6">
    <location>
        <begin position="87"/>
        <end position="109"/>
    </location>
</feature>
<evidence type="ECO:0000256" key="6">
    <source>
        <dbReference type="SAM" id="MobiDB-lite"/>
    </source>
</evidence>
<comment type="subcellular location">
    <subcellularLocation>
        <location evidence="2">Cytoplasm</location>
        <location evidence="2">Stress granule</location>
    </subcellularLocation>
    <subcellularLocation>
        <location evidence="1">Nucleus</location>
    </subcellularLocation>
</comment>
<dbReference type="EMBL" id="GIIL01000196">
    <property type="protein sequence ID" value="NOV43922.1"/>
    <property type="molecule type" value="Transcribed_RNA"/>
</dbReference>
<dbReference type="GO" id="GO:0005634">
    <property type="term" value="C:nucleus"/>
    <property type="evidence" value="ECO:0007669"/>
    <property type="project" value="UniProtKB-SubCell"/>
</dbReference>
<sequence>MYTVSKGPSKIVAKTRRITQNLDRLETIRDLSRKPMDSIEENLSSTPKAIFHNNGRKSGLQRNHQEAISPHHEEIIRYINESWNHVANTPLEQQSPVHSPSSSPEPSSTLYYVDSPSAIMQNFKPFDLESWWGRRLFHNITKTL</sequence>
<dbReference type="InterPro" id="IPR029428">
    <property type="entry name" value="MCRIP"/>
</dbReference>
<evidence type="ECO:0000256" key="2">
    <source>
        <dbReference type="ARBA" id="ARBA00004210"/>
    </source>
</evidence>
<proteinExistence type="inferred from homology"/>
<organism evidence="7">
    <name type="scientific">Xenopsylla cheopis</name>
    <name type="common">Oriental rat flea</name>
    <name type="synonym">Pulex cheopis</name>
    <dbReference type="NCBI Taxonomy" id="163159"/>
    <lineage>
        <taxon>Eukaryota</taxon>
        <taxon>Metazoa</taxon>
        <taxon>Ecdysozoa</taxon>
        <taxon>Arthropoda</taxon>
        <taxon>Hexapoda</taxon>
        <taxon>Insecta</taxon>
        <taxon>Pterygota</taxon>
        <taxon>Neoptera</taxon>
        <taxon>Endopterygota</taxon>
        <taxon>Siphonaptera</taxon>
        <taxon>Pulicidae</taxon>
        <taxon>Xenopsyllinae</taxon>
        <taxon>Xenopsylla</taxon>
    </lineage>
</organism>
<evidence type="ECO:0000256" key="5">
    <source>
        <dbReference type="ARBA" id="ARBA00023242"/>
    </source>
</evidence>
<comment type="similarity">
    <text evidence="3">Belongs to the MCRIP family.</text>
</comment>
<evidence type="ECO:0000256" key="3">
    <source>
        <dbReference type="ARBA" id="ARBA00010821"/>
    </source>
</evidence>
<reference evidence="7" key="1">
    <citation type="submission" date="2020-03" db="EMBL/GenBank/DDBJ databases">
        <title>Transcriptomic Profiling of the Digestive Tract of the Rat Flea, Xenopsylla cheopis, Following Blood Feeding and Infection with Yersinia pestis.</title>
        <authorList>
            <person name="Bland D.M."/>
            <person name="Martens C.A."/>
            <person name="Virtaneva K."/>
            <person name="Kanakabandi K."/>
            <person name="Long D."/>
            <person name="Rosenke R."/>
            <person name="Saturday G.A."/>
            <person name="Hoyt F.H."/>
            <person name="Bruno D.P."/>
            <person name="Ribeiro J.M.C."/>
            <person name="Hinnebusch J."/>
        </authorList>
    </citation>
    <scope>NUCLEOTIDE SEQUENCE</scope>
</reference>
<evidence type="ECO:0000313" key="7">
    <source>
        <dbReference type="EMBL" id="NOV43922.1"/>
    </source>
</evidence>
<evidence type="ECO:0000256" key="4">
    <source>
        <dbReference type="ARBA" id="ARBA00022490"/>
    </source>
</evidence>
<name>A0A6M2DCM7_XENCH</name>
<dbReference type="AlphaFoldDB" id="A0A6M2DCM7"/>
<feature type="compositionally biased region" description="Low complexity" evidence="6">
    <location>
        <begin position="95"/>
        <end position="108"/>
    </location>
</feature>